<keyword evidence="1" id="KW-0472">Membrane</keyword>
<evidence type="ECO:0000313" key="3">
    <source>
        <dbReference type="Proteomes" id="UP001210120"/>
    </source>
</evidence>
<evidence type="ECO:0000313" key="2">
    <source>
        <dbReference type="EMBL" id="WBL31353.1"/>
    </source>
</evidence>
<feature type="transmembrane region" description="Helical" evidence="1">
    <location>
        <begin position="232"/>
        <end position="254"/>
    </location>
</feature>
<keyword evidence="3" id="KW-1185">Reference proteome</keyword>
<name>A0ABY7M0V5_9MOLU</name>
<organism evidence="2 3">
    <name type="scientific">Candidatus Phytoplasma sacchari</name>
    <dbReference type="NCBI Taxonomy" id="2609813"/>
    <lineage>
        <taxon>Bacteria</taxon>
        <taxon>Bacillati</taxon>
        <taxon>Mycoplasmatota</taxon>
        <taxon>Mollicutes</taxon>
        <taxon>Acholeplasmatales</taxon>
        <taxon>Acholeplasmataceae</taxon>
        <taxon>Candidatus Phytoplasma</taxon>
        <taxon>16SrXI (Rice yellow dwarf group)</taxon>
    </lineage>
</organism>
<feature type="transmembrane region" description="Helical" evidence="1">
    <location>
        <begin position="202"/>
        <end position="220"/>
    </location>
</feature>
<feature type="transmembrane region" description="Helical" evidence="1">
    <location>
        <begin position="113"/>
        <end position="135"/>
    </location>
</feature>
<sequence length="257" mass="30760">MVNKKKKLFFCIFIFLTLFLSIYNNFAKFKNCLHNRFIQIFLSILLLTFNVYFFILPENFIIGGLESNLIFLDKIFFYQKKRQKYFFSKNNKIILIRIFIILFFGYLMKDVEYFCITTIATNLIFAFMIKILEYYKIERNFFTSKMPIFLKKNNFLRLFFLSLIIGINVGLSCGFILLNNASTGGTDVIFAFIRKIFKLKNLKLILLMTDGMMILITFYIDLKREIDEKKNIFIKYFFSFLSFIIAILLIDIVLKFK</sequence>
<keyword evidence="1" id="KW-1133">Transmembrane helix</keyword>
<feature type="transmembrane region" description="Helical" evidence="1">
    <location>
        <begin position="37"/>
        <end position="56"/>
    </location>
</feature>
<gene>
    <name evidence="2" type="ORF">O7R10_01950</name>
</gene>
<feature type="transmembrane region" description="Helical" evidence="1">
    <location>
        <begin position="90"/>
        <end position="107"/>
    </location>
</feature>
<feature type="transmembrane region" description="Helical" evidence="1">
    <location>
        <begin position="155"/>
        <end position="178"/>
    </location>
</feature>
<accession>A0ABY7M0V5</accession>
<reference evidence="2" key="1">
    <citation type="submission" date="2022-12" db="EMBL/GenBank/DDBJ databases">
        <title>Genomic Characterization of Candidatus Phytoplasma sacchari in China.</title>
        <authorList>
            <person name="Zhang R.-Y."/>
        </authorList>
    </citation>
    <scope>NUCLEOTIDE SEQUENCE [LARGE SCALE GENOMIC DNA]</scope>
    <source>
        <strain evidence="2">SCWL1</strain>
    </source>
</reference>
<dbReference type="InterPro" id="IPR003740">
    <property type="entry name" value="YitT"/>
</dbReference>
<keyword evidence="1" id="KW-0812">Transmembrane</keyword>
<dbReference type="Proteomes" id="UP001210120">
    <property type="component" value="Chromosome"/>
</dbReference>
<evidence type="ECO:0000256" key="1">
    <source>
        <dbReference type="SAM" id="Phobius"/>
    </source>
</evidence>
<dbReference type="Pfam" id="PF02588">
    <property type="entry name" value="YitT_membrane"/>
    <property type="match status" value="1"/>
</dbReference>
<protein>
    <submittedName>
        <fullName evidence="2">YitT family protein</fullName>
    </submittedName>
</protein>
<dbReference type="EMBL" id="CP115156">
    <property type="protein sequence ID" value="WBL31353.1"/>
    <property type="molecule type" value="Genomic_DNA"/>
</dbReference>
<proteinExistence type="predicted"/>